<keyword evidence="3" id="KW-1185">Reference proteome</keyword>
<dbReference type="EMBL" id="SHKP01000008">
    <property type="protein sequence ID" value="RZT93817.1"/>
    <property type="molecule type" value="Genomic_DNA"/>
</dbReference>
<sequence length="268" mass="27071">MNRSSYRDSTPVQTFGRALVAGAAIAAATPAVATVPDPRYGATVEMFNPGHRVFEGQVAASGRIGSGVGGSALTEGAAIFNGVPSIHVNVVSPPGIGATAHAYLFDTFTFSVVGGGSTLVPIRMTGDWGGLGGSVRATLGLGLGGDLPMAFHAGVGSADESPGEADFARSGDAVNGYFGNYAVDALWHVADGESYSFFAGVYAQSVDGGRVRIGNPITISLPHAVSFTTASGNRYASPVPETPGWLMLCVGLAALAGRHATRRAPSGA</sequence>
<evidence type="ECO:0000313" key="2">
    <source>
        <dbReference type="EMBL" id="RZT93817.1"/>
    </source>
</evidence>
<proteinExistence type="predicted"/>
<dbReference type="Proteomes" id="UP000293671">
    <property type="component" value="Unassembled WGS sequence"/>
</dbReference>
<evidence type="ECO:0000256" key="1">
    <source>
        <dbReference type="SAM" id="SignalP"/>
    </source>
</evidence>
<keyword evidence="1" id="KW-0732">Signal</keyword>
<feature type="signal peptide" evidence="1">
    <location>
        <begin position="1"/>
        <end position="33"/>
    </location>
</feature>
<accession>A0A4Q7VD49</accession>
<dbReference type="AlphaFoldDB" id="A0A4Q7VD49"/>
<feature type="chain" id="PRO_5020930501" description="Secreted protein with PEP-CTERM sorting signal" evidence="1">
    <location>
        <begin position="34"/>
        <end position="268"/>
    </location>
</feature>
<evidence type="ECO:0000313" key="3">
    <source>
        <dbReference type="Proteomes" id="UP000293671"/>
    </source>
</evidence>
<organism evidence="2 3">
    <name type="scientific">Rivibacter subsaxonicus</name>
    <dbReference type="NCBI Taxonomy" id="457575"/>
    <lineage>
        <taxon>Bacteria</taxon>
        <taxon>Pseudomonadati</taxon>
        <taxon>Pseudomonadota</taxon>
        <taxon>Betaproteobacteria</taxon>
        <taxon>Burkholderiales</taxon>
        <taxon>Rivibacter</taxon>
    </lineage>
</organism>
<reference evidence="2 3" key="1">
    <citation type="submission" date="2019-02" db="EMBL/GenBank/DDBJ databases">
        <title>Genomic Encyclopedia of Type Strains, Phase IV (KMG-IV): sequencing the most valuable type-strain genomes for metagenomic binning, comparative biology and taxonomic classification.</title>
        <authorList>
            <person name="Goeker M."/>
        </authorList>
    </citation>
    <scope>NUCLEOTIDE SEQUENCE [LARGE SCALE GENOMIC DNA]</scope>
    <source>
        <strain evidence="2 3">DSM 19570</strain>
    </source>
</reference>
<comment type="caution">
    <text evidence="2">The sequence shown here is derived from an EMBL/GenBank/DDBJ whole genome shotgun (WGS) entry which is preliminary data.</text>
</comment>
<dbReference type="RefSeq" id="WP_130434299.1">
    <property type="nucleotide sequence ID" value="NZ_SHKP01000008.1"/>
</dbReference>
<name>A0A4Q7VD49_9BURK</name>
<evidence type="ECO:0008006" key="4">
    <source>
        <dbReference type="Google" id="ProtNLM"/>
    </source>
</evidence>
<gene>
    <name evidence="2" type="ORF">EV670_3373</name>
</gene>
<protein>
    <recommendedName>
        <fullName evidence="4">Secreted protein with PEP-CTERM sorting signal</fullName>
    </recommendedName>
</protein>